<organism evidence="2 3">
    <name type="scientific">Microbulbifer donghaiensis</name>
    <dbReference type="NCBI Taxonomy" id="494016"/>
    <lineage>
        <taxon>Bacteria</taxon>
        <taxon>Pseudomonadati</taxon>
        <taxon>Pseudomonadota</taxon>
        <taxon>Gammaproteobacteria</taxon>
        <taxon>Cellvibrionales</taxon>
        <taxon>Microbulbiferaceae</taxon>
        <taxon>Microbulbifer</taxon>
    </lineage>
</organism>
<protein>
    <recommendedName>
        <fullName evidence="4">SmpA / OmlA family protein</fullName>
    </recommendedName>
</protein>
<dbReference type="Proteomes" id="UP000184170">
    <property type="component" value="Unassembled WGS sequence"/>
</dbReference>
<keyword evidence="3" id="KW-1185">Reference proteome</keyword>
<gene>
    <name evidence="2" type="ORF">SAMN04487965_0062</name>
</gene>
<accession>A0A1M4U4Q2</accession>
<dbReference type="STRING" id="494016.SAMN04487965_0062"/>
<feature type="chain" id="PRO_5013109982" description="SmpA / OmlA family protein" evidence="1">
    <location>
        <begin position="27"/>
        <end position="98"/>
    </location>
</feature>
<reference evidence="3" key="1">
    <citation type="submission" date="2016-11" db="EMBL/GenBank/DDBJ databases">
        <authorList>
            <person name="Varghese N."/>
            <person name="Submissions S."/>
        </authorList>
    </citation>
    <scope>NUCLEOTIDE SEQUENCE [LARGE SCALE GENOMIC DNA]</scope>
    <source>
        <strain evidence="3">CGMCC 1.7063</strain>
    </source>
</reference>
<sequence length="98" mass="10824">MFRRISKRATLAAGTVTLLLTVGVQAETIEIPVGAQGGDTHVEQVRGLKKDEVTARLGEPVSIQGPIGDPAISRWEYADFYVYFEWETVLHTVRKPQG</sequence>
<dbReference type="OrthoDB" id="7063662at2"/>
<dbReference type="RefSeq" id="WP_073270328.1">
    <property type="nucleotide sequence ID" value="NZ_FQVA01000001.1"/>
</dbReference>
<dbReference type="EMBL" id="FQVA01000001">
    <property type="protein sequence ID" value="SHE51712.1"/>
    <property type="molecule type" value="Genomic_DNA"/>
</dbReference>
<feature type="signal peptide" evidence="1">
    <location>
        <begin position="1"/>
        <end position="26"/>
    </location>
</feature>
<evidence type="ECO:0000256" key="1">
    <source>
        <dbReference type="SAM" id="SignalP"/>
    </source>
</evidence>
<evidence type="ECO:0008006" key="4">
    <source>
        <dbReference type="Google" id="ProtNLM"/>
    </source>
</evidence>
<dbReference type="AlphaFoldDB" id="A0A1M4U4Q2"/>
<evidence type="ECO:0000313" key="2">
    <source>
        <dbReference type="EMBL" id="SHE51712.1"/>
    </source>
</evidence>
<keyword evidence="1" id="KW-0732">Signal</keyword>
<evidence type="ECO:0000313" key="3">
    <source>
        <dbReference type="Proteomes" id="UP000184170"/>
    </source>
</evidence>
<name>A0A1M4U4Q2_9GAMM</name>
<proteinExistence type="predicted"/>